<proteinExistence type="predicted"/>
<evidence type="ECO:0000313" key="3">
    <source>
        <dbReference type="Proteomes" id="UP001501822"/>
    </source>
</evidence>
<reference evidence="3" key="1">
    <citation type="journal article" date="2019" name="Int. J. Syst. Evol. Microbiol.">
        <title>The Global Catalogue of Microorganisms (GCM) 10K type strain sequencing project: providing services to taxonomists for standard genome sequencing and annotation.</title>
        <authorList>
            <consortium name="The Broad Institute Genomics Platform"/>
            <consortium name="The Broad Institute Genome Sequencing Center for Infectious Disease"/>
            <person name="Wu L."/>
            <person name="Ma J."/>
        </authorList>
    </citation>
    <scope>NUCLEOTIDE SEQUENCE [LARGE SCALE GENOMIC DNA]</scope>
    <source>
        <strain evidence="3">JCM 3146</strain>
    </source>
</reference>
<keyword evidence="3" id="KW-1185">Reference proteome</keyword>
<dbReference type="InterPro" id="IPR029058">
    <property type="entry name" value="AB_hydrolase_fold"/>
</dbReference>
<accession>A0ABP3FQM5</accession>
<dbReference type="PANTHER" id="PTHR43194">
    <property type="entry name" value="HYDROLASE ALPHA/BETA FOLD FAMILY"/>
    <property type="match status" value="1"/>
</dbReference>
<name>A0ABP3FQM5_9ACTN</name>
<dbReference type="Pfam" id="PF00561">
    <property type="entry name" value="Abhydrolase_1"/>
    <property type="match status" value="1"/>
</dbReference>
<dbReference type="Proteomes" id="UP001501822">
    <property type="component" value="Unassembled WGS sequence"/>
</dbReference>
<evidence type="ECO:0000313" key="2">
    <source>
        <dbReference type="EMBL" id="GAA0320843.1"/>
    </source>
</evidence>
<keyword evidence="2" id="KW-0378">Hydrolase</keyword>
<protein>
    <submittedName>
        <fullName evidence="2">Alpha/beta hydrolase</fullName>
    </submittedName>
</protein>
<dbReference type="PRINTS" id="PR00111">
    <property type="entry name" value="ABHYDROLASE"/>
</dbReference>
<dbReference type="PANTHER" id="PTHR43194:SF2">
    <property type="entry name" value="PEROXISOMAL MEMBRANE PROTEIN LPX1"/>
    <property type="match status" value="1"/>
</dbReference>
<gene>
    <name evidence="2" type="ORF">GCM10010151_08180</name>
</gene>
<dbReference type="RefSeq" id="WP_252804473.1">
    <property type="nucleotide sequence ID" value="NZ_BAAABM010000007.1"/>
</dbReference>
<organism evidence="2 3">
    <name type="scientific">Actinoallomurus spadix</name>
    <dbReference type="NCBI Taxonomy" id="79912"/>
    <lineage>
        <taxon>Bacteria</taxon>
        <taxon>Bacillati</taxon>
        <taxon>Actinomycetota</taxon>
        <taxon>Actinomycetes</taxon>
        <taxon>Streptosporangiales</taxon>
        <taxon>Thermomonosporaceae</taxon>
        <taxon>Actinoallomurus</taxon>
    </lineage>
</organism>
<evidence type="ECO:0000259" key="1">
    <source>
        <dbReference type="Pfam" id="PF00561"/>
    </source>
</evidence>
<sequence>MSPVALPHVLHGSGPHRVIALHGWFGDRDAFAAIRPYLNTEAFTYAFPDYRGYGEARDLTGDHTLTEIAGDVLALADKLGWDEFSLVGHSMGGTAMQRVMLDAPGRIRRMVGVSPVPASGVPFDEQGWALFSGAADEPANRRAIIDLTTGGRLPGAWLDAMVDTSLRVSTVPAFRAYLDAWARTDFHEEVAGNTTPVLVIAGAQDPALSADVMRATWLQWYPNAELVTFQDAGHYAMDETPLVLVAEMERFLAAA</sequence>
<dbReference type="GO" id="GO:0016787">
    <property type="term" value="F:hydrolase activity"/>
    <property type="evidence" value="ECO:0007669"/>
    <property type="project" value="UniProtKB-KW"/>
</dbReference>
<dbReference type="InterPro" id="IPR050228">
    <property type="entry name" value="Carboxylesterase_BioH"/>
</dbReference>
<dbReference type="InterPro" id="IPR000073">
    <property type="entry name" value="AB_hydrolase_1"/>
</dbReference>
<feature type="domain" description="AB hydrolase-1" evidence="1">
    <location>
        <begin position="18"/>
        <end position="239"/>
    </location>
</feature>
<dbReference type="EMBL" id="BAAABM010000007">
    <property type="protein sequence ID" value="GAA0320843.1"/>
    <property type="molecule type" value="Genomic_DNA"/>
</dbReference>
<comment type="caution">
    <text evidence="2">The sequence shown here is derived from an EMBL/GenBank/DDBJ whole genome shotgun (WGS) entry which is preliminary data.</text>
</comment>
<dbReference type="SUPFAM" id="SSF53474">
    <property type="entry name" value="alpha/beta-Hydrolases"/>
    <property type="match status" value="1"/>
</dbReference>
<dbReference type="Gene3D" id="3.40.50.1820">
    <property type="entry name" value="alpha/beta hydrolase"/>
    <property type="match status" value="1"/>
</dbReference>